<evidence type="ECO:0000256" key="4">
    <source>
        <dbReference type="ARBA" id="ARBA00022989"/>
    </source>
</evidence>
<evidence type="ECO:0000256" key="2">
    <source>
        <dbReference type="ARBA" id="ARBA00009694"/>
    </source>
</evidence>
<comment type="subcellular location">
    <subcellularLocation>
        <location evidence="1">Membrane</location>
        <topology evidence="1">Multi-pass membrane protein</topology>
    </subcellularLocation>
</comment>
<comment type="similarity">
    <text evidence="2">Belongs to the UPF0382 family.</text>
</comment>
<dbReference type="RefSeq" id="WP_131256836.1">
    <property type="nucleotide sequence ID" value="NZ_JBHSUS010000001.1"/>
</dbReference>
<keyword evidence="4 6" id="KW-1133">Transmembrane helix</keyword>
<protein>
    <submittedName>
        <fullName evidence="7">DUF423 domain-containing protein</fullName>
    </submittedName>
</protein>
<organism evidence="7 8">
    <name type="scientific">Pseudobowmanella zhangzhouensis</name>
    <dbReference type="NCBI Taxonomy" id="1537679"/>
    <lineage>
        <taxon>Bacteria</taxon>
        <taxon>Pseudomonadati</taxon>
        <taxon>Pseudomonadota</taxon>
        <taxon>Gammaproteobacteria</taxon>
        <taxon>Alteromonadales</taxon>
        <taxon>Alteromonadaceae</taxon>
    </lineage>
</organism>
<feature type="transmembrane region" description="Helical" evidence="6">
    <location>
        <begin position="38"/>
        <end position="57"/>
    </location>
</feature>
<feature type="transmembrane region" description="Helical" evidence="6">
    <location>
        <begin position="93"/>
        <end position="118"/>
    </location>
</feature>
<evidence type="ECO:0000313" key="8">
    <source>
        <dbReference type="Proteomes" id="UP001596364"/>
    </source>
</evidence>
<comment type="caution">
    <text evidence="7">The sequence shown here is derived from an EMBL/GenBank/DDBJ whole genome shotgun (WGS) entry which is preliminary data.</text>
</comment>
<dbReference type="InterPro" id="IPR006696">
    <property type="entry name" value="DUF423"/>
</dbReference>
<proteinExistence type="inferred from homology"/>
<sequence length="120" mass="13194">MHLMLFIAGIFGALAVILGALGSHALVFSPEQMVSWDVALRYMMFHASALLVVALLYDRRPGRWLLISGGLMALGTLCFSGSIIVMLLSGITFLWPVTPLGGVLLMISWLWFVAGAWYHR</sequence>
<reference evidence="8" key="1">
    <citation type="journal article" date="2019" name="Int. J. Syst. Evol. Microbiol.">
        <title>The Global Catalogue of Microorganisms (GCM) 10K type strain sequencing project: providing services to taxonomists for standard genome sequencing and annotation.</title>
        <authorList>
            <consortium name="The Broad Institute Genomics Platform"/>
            <consortium name="The Broad Institute Genome Sequencing Center for Infectious Disease"/>
            <person name="Wu L."/>
            <person name="Ma J."/>
        </authorList>
    </citation>
    <scope>NUCLEOTIDE SEQUENCE [LARGE SCALE GENOMIC DNA]</scope>
    <source>
        <strain evidence="8">CGMCC 1.16031</strain>
    </source>
</reference>
<dbReference type="PANTHER" id="PTHR43461:SF1">
    <property type="entry name" value="TRANSMEMBRANE PROTEIN 256"/>
    <property type="match status" value="1"/>
</dbReference>
<evidence type="ECO:0000256" key="3">
    <source>
        <dbReference type="ARBA" id="ARBA00022692"/>
    </source>
</evidence>
<dbReference type="Proteomes" id="UP001596364">
    <property type="component" value="Unassembled WGS sequence"/>
</dbReference>
<dbReference type="PANTHER" id="PTHR43461">
    <property type="entry name" value="TRANSMEMBRANE PROTEIN 256"/>
    <property type="match status" value="1"/>
</dbReference>
<keyword evidence="8" id="KW-1185">Reference proteome</keyword>
<dbReference type="EMBL" id="JBHSUS010000001">
    <property type="protein sequence ID" value="MFC6439955.1"/>
    <property type="molecule type" value="Genomic_DNA"/>
</dbReference>
<accession>A0ABW1XMD3</accession>
<name>A0ABW1XMD3_9ALTE</name>
<evidence type="ECO:0000256" key="6">
    <source>
        <dbReference type="SAM" id="Phobius"/>
    </source>
</evidence>
<evidence type="ECO:0000313" key="7">
    <source>
        <dbReference type="EMBL" id="MFC6439955.1"/>
    </source>
</evidence>
<dbReference type="Pfam" id="PF04241">
    <property type="entry name" value="DUF423"/>
    <property type="match status" value="1"/>
</dbReference>
<evidence type="ECO:0000256" key="1">
    <source>
        <dbReference type="ARBA" id="ARBA00004141"/>
    </source>
</evidence>
<keyword evidence="5 6" id="KW-0472">Membrane</keyword>
<evidence type="ECO:0000256" key="5">
    <source>
        <dbReference type="ARBA" id="ARBA00023136"/>
    </source>
</evidence>
<keyword evidence="3 6" id="KW-0812">Transmembrane</keyword>
<gene>
    <name evidence="7" type="ORF">ACFP85_07330</name>
</gene>
<feature type="transmembrane region" description="Helical" evidence="6">
    <location>
        <begin position="64"/>
        <end position="87"/>
    </location>
</feature>